<evidence type="ECO:0000259" key="7">
    <source>
        <dbReference type="PROSITE" id="PS50109"/>
    </source>
</evidence>
<dbReference type="EC" id="2.7.13.3" evidence="2"/>
<evidence type="ECO:0000313" key="8">
    <source>
        <dbReference type="EMBL" id="RYC75136.1"/>
    </source>
</evidence>
<evidence type="ECO:0000256" key="4">
    <source>
        <dbReference type="ARBA" id="ARBA00022679"/>
    </source>
</evidence>
<dbReference type="PANTHER" id="PTHR45453:SF1">
    <property type="entry name" value="PHOSPHATE REGULON SENSOR PROTEIN PHOR"/>
    <property type="match status" value="1"/>
</dbReference>
<dbReference type="RefSeq" id="WP_129734290.1">
    <property type="nucleotide sequence ID" value="NZ_PRLM01000001.1"/>
</dbReference>
<dbReference type="InterPro" id="IPR050351">
    <property type="entry name" value="BphY/WalK/GraS-like"/>
</dbReference>
<evidence type="ECO:0000256" key="5">
    <source>
        <dbReference type="ARBA" id="ARBA00022777"/>
    </source>
</evidence>
<keyword evidence="6" id="KW-0902">Two-component regulatory system</keyword>
<evidence type="ECO:0000256" key="3">
    <source>
        <dbReference type="ARBA" id="ARBA00022553"/>
    </source>
</evidence>
<keyword evidence="9" id="KW-1185">Reference proteome</keyword>
<reference evidence="8 9" key="1">
    <citation type="journal article" date="2018" name="bioRxiv">
        <title>Evidence of independent acquisition and adaption of ultra-small bacteria to human hosts across the highly diverse yet reduced genomes of the phylum Saccharibacteria.</title>
        <authorList>
            <person name="McLean J.S."/>
            <person name="Bor B."/>
            <person name="To T.T."/>
            <person name="Liu Q."/>
            <person name="Kearns K.A."/>
            <person name="Solden L.M."/>
            <person name="Wrighton K.C."/>
            <person name="He X."/>
            <person name="Shi W."/>
        </authorList>
    </citation>
    <scope>NUCLEOTIDE SEQUENCE [LARGE SCALE GENOMIC DNA]</scope>
    <source>
        <strain evidence="8 9">TM7_G3_2_Rum_HOT_351B</strain>
    </source>
</reference>
<dbReference type="InterPro" id="IPR036890">
    <property type="entry name" value="HATPase_C_sf"/>
</dbReference>
<dbReference type="InterPro" id="IPR003594">
    <property type="entry name" value="HATPase_dom"/>
</dbReference>
<dbReference type="SUPFAM" id="SSF55874">
    <property type="entry name" value="ATPase domain of HSP90 chaperone/DNA topoisomerase II/histidine kinase"/>
    <property type="match status" value="1"/>
</dbReference>
<keyword evidence="4 8" id="KW-0808">Transferase</keyword>
<dbReference type="Proteomes" id="UP001191019">
    <property type="component" value="Unassembled WGS sequence"/>
</dbReference>
<accession>A0ABY0FML0</accession>
<evidence type="ECO:0000256" key="2">
    <source>
        <dbReference type="ARBA" id="ARBA00012438"/>
    </source>
</evidence>
<dbReference type="PROSITE" id="PS50109">
    <property type="entry name" value="HIS_KIN"/>
    <property type="match status" value="1"/>
</dbReference>
<keyword evidence="5 8" id="KW-0418">Kinase</keyword>
<reference evidence="8 9" key="2">
    <citation type="journal article" date="2020" name="Cell Rep.">
        <title>Acquisition and Adaptation of Ultra-small Parasitic Reduced Genome Bacteria to Mammalian Hosts.</title>
        <authorList>
            <person name="McLean J.S."/>
            <person name="Bor B."/>
            <person name="Kerns K.A."/>
            <person name="Liu Q."/>
            <person name="To T.T."/>
            <person name="Solden L."/>
            <person name="Hendrickson E.L."/>
            <person name="Wrighton K."/>
            <person name="Shi W."/>
            <person name="He X."/>
        </authorList>
    </citation>
    <scope>NUCLEOTIDE SEQUENCE [LARGE SCALE GENOMIC DNA]</scope>
    <source>
        <strain evidence="8 9">TM7_G3_2_Rum_HOT_351B</strain>
    </source>
</reference>
<protein>
    <recommendedName>
        <fullName evidence="2">histidine kinase</fullName>
        <ecNumber evidence="2">2.7.13.3</ecNumber>
    </recommendedName>
</protein>
<evidence type="ECO:0000256" key="6">
    <source>
        <dbReference type="ARBA" id="ARBA00023012"/>
    </source>
</evidence>
<proteinExistence type="predicted"/>
<dbReference type="PANTHER" id="PTHR45453">
    <property type="entry name" value="PHOSPHATE REGULON SENSOR PROTEIN PHOR"/>
    <property type="match status" value="1"/>
</dbReference>
<dbReference type="InterPro" id="IPR003661">
    <property type="entry name" value="HisK_dim/P_dom"/>
</dbReference>
<sequence length="227" mass="25804">MDKEVDGILVAAHELKAPLAVLRQLALSFGEMNAGGEHIRTEMVSVSERAIKQVNDLVKIRRLEDGLFSMEPVAVREVCDAVSHELRYLFRYNYRDLHIKYTNKSRLVTANRDLLYSVVYNFLLNAMHYSDDGARAELVVQDAADKVKVTIRDYGPTLPIDIWREIKRGWIEKPTSIAMRPGSSGLGLYIASRFSRYMHADVGAVRHRDGTSFYVKLPISKQASLFE</sequence>
<comment type="caution">
    <text evidence="8">The sequence shown here is derived from an EMBL/GenBank/DDBJ whole genome shotgun (WGS) entry which is preliminary data.</text>
</comment>
<dbReference type="CDD" id="cd00082">
    <property type="entry name" value="HisKA"/>
    <property type="match status" value="1"/>
</dbReference>
<dbReference type="GO" id="GO:0004673">
    <property type="term" value="F:protein histidine kinase activity"/>
    <property type="evidence" value="ECO:0007669"/>
    <property type="project" value="UniProtKB-EC"/>
</dbReference>
<dbReference type="EMBL" id="PRLM01000001">
    <property type="protein sequence ID" value="RYC75136.1"/>
    <property type="molecule type" value="Genomic_DNA"/>
</dbReference>
<dbReference type="Gene3D" id="3.30.565.10">
    <property type="entry name" value="Histidine kinase-like ATPase, C-terminal domain"/>
    <property type="match status" value="1"/>
</dbReference>
<dbReference type="SMART" id="SM00387">
    <property type="entry name" value="HATPase_c"/>
    <property type="match status" value="1"/>
</dbReference>
<organism evidence="8 9">
    <name type="scientific">Candidatus Nanosyncoccus alces</name>
    <dbReference type="NCBI Taxonomy" id="2171997"/>
    <lineage>
        <taxon>Bacteria</taxon>
        <taxon>Candidatus Saccharimonadota</taxon>
        <taxon>Candidatus Nanosyncoccalia</taxon>
        <taxon>Candidatus Nanosyncoccales</taxon>
        <taxon>Candidatus Nanosyncoccaceae</taxon>
        <taxon>Candidatus Nanosyncoccus</taxon>
    </lineage>
</organism>
<name>A0ABY0FML0_9BACT</name>
<feature type="domain" description="Histidine kinase" evidence="7">
    <location>
        <begin position="10"/>
        <end position="221"/>
    </location>
</feature>
<dbReference type="Pfam" id="PF02518">
    <property type="entry name" value="HATPase_c"/>
    <property type="match status" value="1"/>
</dbReference>
<dbReference type="InterPro" id="IPR005467">
    <property type="entry name" value="His_kinase_dom"/>
</dbReference>
<comment type="catalytic activity">
    <reaction evidence="1">
        <text>ATP + protein L-histidine = ADP + protein N-phospho-L-histidine.</text>
        <dbReference type="EC" id="2.7.13.3"/>
    </reaction>
</comment>
<gene>
    <name evidence="8" type="primary">tcrY</name>
    <name evidence="8" type="ORF">G3RUM_00076</name>
</gene>
<evidence type="ECO:0000256" key="1">
    <source>
        <dbReference type="ARBA" id="ARBA00000085"/>
    </source>
</evidence>
<evidence type="ECO:0000313" key="9">
    <source>
        <dbReference type="Proteomes" id="UP001191019"/>
    </source>
</evidence>
<keyword evidence="3" id="KW-0597">Phosphoprotein</keyword>